<name>A0ABN2AZJ3_9MICO</name>
<dbReference type="PANTHER" id="PTHR37314">
    <property type="entry name" value="SLR0142 PROTEIN"/>
    <property type="match status" value="1"/>
</dbReference>
<protein>
    <recommendedName>
        <fullName evidence="4">DUF1275 domain-containing protein</fullName>
    </recommendedName>
</protein>
<keyword evidence="1" id="KW-1133">Transmembrane helix</keyword>
<feature type="transmembrane region" description="Helical" evidence="1">
    <location>
        <begin position="133"/>
        <end position="151"/>
    </location>
</feature>
<feature type="transmembrane region" description="Helical" evidence="1">
    <location>
        <begin position="217"/>
        <end position="236"/>
    </location>
</feature>
<sequence>MLVPTLTWNASTTSSPHQALGPFYDLRELVLAAMLAALAGAAGAAAWLYTSGWYVTFMTGNTERLVLEHFKGEHVIAFGALATVLVFVAGVITATLARVYLWRKARHGATRVMTAATIAACLSDMFLVAEGDAFGVAPVMCLAFGLGALNTSISRRGEVVMPLSYMTGTLVKIGQGIALHVASIRRWGWVPHATTISGFVAGAVLGGALFSNTGTHHSLLALAAISLIISVATWFLDHHGFIADDVY</sequence>
<dbReference type="Pfam" id="PF06912">
    <property type="entry name" value="DUF1275"/>
    <property type="match status" value="1"/>
</dbReference>
<keyword evidence="1" id="KW-0472">Membrane</keyword>
<feature type="transmembrane region" description="Helical" evidence="1">
    <location>
        <begin position="75"/>
        <end position="97"/>
    </location>
</feature>
<dbReference type="PANTHER" id="PTHR37314:SF4">
    <property type="entry name" value="UPF0700 TRANSMEMBRANE PROTEIN YOAK"/>
    <property type="match status" value="1"/>
</dbReference>
<feature type="transmembrane region" description="Helical" evidence="1">
    <location>
        <begin position="29"/>
        <end position="55"/>
    </location>
</feature>
<gene>
    <name evidence="2" type="ORF">GCM10009762_00830</name>
</gene>
<evidence type="ECO:0000313" key="2">
    <source>
        <dbReference type="EMBL" id="GAA1530177.1"/>
    </source>
</evidence>
<organism evidence="2 3">
    <name type="scientific">Dermacoccus barathri</name>
    <dbReference type="NCBI Taxonomy" id="322601"/>
    <lineage>
        <taxon>Bacteria</taxon>
        <taxon>Bacillati</taxon>
        <taxon>Actinomycetota</taxon>
        <taxon>Actinomycetes</taxon>
        <taxon>Micrococcales</taxon>
        <taxon>Dermacoccaceae</taxon>
        <taxon>Dermacoccus</taxon>
    </lineage>
</organism>
<accession>A0ABN2AZJ3</accession>
<reference evidence="2 3" key="1">
    <citation type="journal article" date="2019" name="Int. J. Syst. Evol. Microbiol.">
        <title>The Global Catalogue of Microorganisms (GCM) 10K type strain sequencing project: providing services to taxonomists for standard genome sequencing and annotation.</title>
        <authorList>
            <consortium name="The Broad Institute Genomics Platform"/>
            <consortium name="The Broad Institute Genome Sequencing Center for Infectious Disease"/>
            <person name="Wu L."/>
            <person name="Ma J."/>
        </authorList>
    </citation>
    <scope>NUCLEOTIDE SEQUENCE [LARGE SCALE GENOMIC DNA]</scope>
    <source>
        <strain evidence="2 3">JCM 14588</strain>
    </source>
</reference>
<feature type="transmembrane region" description="Helical" evidence="1">
    <location>
        <begin position="189"/>
        <end position="210"/>
    </location>
</feature>
<keyword evidence="1" id="KW-0812">Transmembrane</keyword>
<evidence type="ECO:0008006" key="4">
    <source>
        <dbReference type="Google" id="ProtNLM"/>
    </source>
</evidence>
<comment type="caution">
    <text evidence="2">The sequence shown here is derived from an EMBL/GenBank/DDBJ whole genome shotgun (WGS) entry which is preliminary data.</text>
</comment>
<keyword evidence="3" id="KW-1185">Reference proteome</keyword>
<dbReference type="Proteomes" id="UP001501288">
    <property type="component" value="Unassembled WGS sequence"/>
</dbReference>
<evidence type="ECO:0000313" key="3">
    <source>
        <dbReference type="Proteomes" id="UP001501288"/>
    </source>
</evidence>
<feature type="transmembrane region" description="Helical" evidence="1">
    <location>
        <begin position="163"/>
        <end position="183"/>
    </location>
</feature>
<dbReference type="InterPro" id="IPR010699">
    <property type="entry name" value="DUF1275"/>
</dbReference>
<evidence type="ECO:0000256" key="1">
    <source>
        <dbReference type="SAM" id="Phobius"/>
    </source>
</evidence>
<dbReference type="EMBL" id="BAAANV010000002">
    <property type="protein sequence ID" value="GAA1530177.1"/>
    <property type="molecule type" value="Genomic_DNA"/>
</dbReference>
<proteinExistence type="predicted"/>